<feature type="transmembrane region" description="Helical" evidence="6">
    <location>
        <begin position="77"/>
        <end position="94"/>
    </location>
</feature>
<evidence type="ECO:0000313" key="7">
    <source>
        <dbReference type="EMBL" id="KGJ90085.1"/>
    </source>
</evidence>
<organism evidence="7 8">
    <name type="scientific">Colwellia psychrerythraea</name>
    <name type="common">Vibrio psychroerythus</name>
    <dbReference type="NCBI Taxonomy" id="28229"/>
    <lineage>
        <taxon>Bacteria</taxon>
        <taxon>Pseudomonadati</taxon>
        <taxon>Pseudomonadota</taxon>
        <taxon>Gammaproteobacteria</taxon>
        <taxon>Alteromonadales</taxon>
        <taxon>Colwelliaceae</taxon>
        <taxon>Colwellia</taxon>
    </lineage>
</organism>
<name>A0A099KIN9_COLPS</name>
<dbReference type="Pfam" id="PF03626">
    <property type="entry name" value="COX4_pro"/>
    <property type="match status" value="1"/>
</dbReference>
<keyword evidence="5 6" id="KW-0472">Membrane</keyword>
<dbReference type="GO" id="GO:0005886">
    <property type="term" value="C:plasma membrane"/>
    <property type="evidence" value="ECO:0007669"/>
    <property type="project" value="UniProtKB-SubCell"/>
</dbReference>
<evidence type="ECO:0000256" key="5">
    <source>
        <dbReference type="ARBA" id="ARBA00023136"/>
    </source>
</evidence>
<keyword evidence="4 6" id="KW-1133">Transmembrane helix</keyword>
<dbReference type="EMBL" id="JQED01000037">
    <property type="protein sequence ID" value="KGJ90085.1"/>
    <property type="molecule type" value="Genomic_DNA"/>
</dbReference>
<dbReference type="AlphaFoldDB" id="A0A099KIN9"/>
<protein>
    <submittedName>
        <fullName evidence="7">Cytochrome C oxidase subunit IV</fullName>
    </submittedName>
</protein>
<comment type="caution">
    <text evidence="7">The sequence shown here is derived from an EMBL/GenBank/DDBJ whole genome shotgun (WGS) entry which is preliminary data.</text>
</comment>
<dbReference type="PATRIC" id="fig|28229.4.peg.2794"/>
<reference evidence="7 8" key="1">
    <citation type="submission" date="2014-08" db="EMBL/GenBank/DDBJ databases">
        <title>Genomic and Phenotypic Diversity of Colwellia psychrerythraea strains from Disparate Marine Basins.</title>
        <authorList>
            <person name="Techtmann S.M."/>
            <person name="Stelling S.C."/>
            <person name="Utturkar S.M."/>
            <person name="Alshibli N."/>
            <person name="Harris A."/>
            <person name="Brown S.D."/>
            <person name="Hazen T.C."/>
        </authorList>
    </citation>
    <scope>NUCLEOTIDE SEQUENCE [LARGE SCALE GENOMIC DNA]</scope>
    <source>
        <strain evidence="7 8">ND2E</strain>
    </source>
</reference>
<feature type="transmembrane region" description="Helical" evidence="6">
    <location>
        <begin position="45"/>
        <end position="65"/>
    </location>
</feature>
<feature type="transmembrane region" description="Helical" evidence="6">
    <location>
        <begin position="21"/>
        <end position="39"/>
    </location>
</feature>
<keyword evidence="3 6" id="KW-0812">Transmembrane</keyword>
<dbReference type="InterPro" id="IPR005171">
    <property type="entry name" value="Cyt_c_oxidase_su4_prok"/>
</dbReference>
<dbReference type="OrthoDB" id="9181004at2"/>
<keyword evidence="2" id="KW-1003">Cell membrane</keyword>
<evidence type="ECO:0000256" key="1">
    <source>
        <dbReference type="ARBA" id="ARBA00004651"/>
    </source>
</evidence>
<accession>A0A099KIN9</accession>
<evidence type="ECO:0000256" key="4">
    <source>
        <dbReference type="ARBA" id="ARBA00022989"/>
    </source>
</evidence>
<evidence type="ECO:0000256" key="6">
    <source>
        <dbReference type="SAM" id="Phobius"/>
    </source>
</evidence>
<gene>
    <name evidence="7" type="ORF">ND2E_3641</name>
</gene>
<sequence>MHKGEKVQNNKAINMTAATKGWFLLITLSIIAVYLPEFVDSRSVTIMGALVIVALKGQQIVDIFMELNNAPKLWRTLFLSYIVLVPLIITVIYLA</sequence>
<evidence type="ECO:0000256" key="2">
    <source>
        <dbReference type="ARBA" id="ARBA00022475"/>
    </source>
</evidence>
<dbReference type="Proteomes" id="UP000029843">
    <property type="component" value="Unassembled WGS sequence"/>
</dbReference>
<evidence type="ECO:0000313" key="8">
    <source>
        <dbReference type="Proteomes" id="UP000029843"/>
    </source>
</evidence>
<evidence type="ECO:0000256" key="3">
    <source>
        <dbReference type="ARBA" id="ARBA00022692"/>
    </source>
</evidence>
<proteinExistence type="predicted"/>
<comment type="subcellular location">
    <subcellularLocation>
        <location evidence="1">Cell membrane</location>
        <topology evidence="1">Multi-pass membrane protein</topology>
    </subcellularLocation>
</comment>